<gene>
    <name evidence="9" type="ORF">GCM10023217_10250</name>
</gene>
<keyword evidence="5 8" id="KW-0732">Signal</keyword>
<dbReference type="EC" id="3.1.1.-" evidence="8"/>
<dbReference type="RefSeq" id="WP_345312672.1">
    <property type="nucleotide sequence ID" value="NZ_BAABIE010000003.1"/>
</dbReference>
<comment type="function">
    <text evidence="8">Catalyzes the hydrolysis of complex carboxylic polyesters found in the cell wall of plants. Degrades cutin, a macromolecule that forms the structure of the plant cuticle.</text>
</comment>
<keyword evidence="7" id="KW-1015">Disulfide bond</keyword>
<evidence type="ECO:0000313" key="10">
    <source>
        <dbReference type="Proteomes" id="UP001500822"/>
    </source>
</evidence>
<keyword evidence="3 8" id="KW-0719">Serine esterase</keyword>
<evidence type="ECO:0000256" key="1">
    <source>
        <dbReference type="ARBA" id="ARBA00004613"/>
    </source>
</evidence>
<dbReference type="PROSITE" id="PS00155">
    <property type="entry name" value="CUTINASE_1"/>
    <property type="match status" value="1"/>
</dbReference>
<sequence length="238" mass="24966">MLRRALVIAVTALATMTAVIVGSGAPATAAPGCAGVQVVFARGTAEMAPPIGITGLSFNQALDDRVHGKSVRTSAVNYPASSNFSDRVGFAHNVVDGIKDAQRQIKSIARRCPNTDIVLGGYSQGAVVATYAVADRINIPAKYLRYRSYAPEPLGAEYAKHISAVVLFGTPSSHWIRQVGAPGMKVGAAYRGKTVRYCVAGDNVCDGSPVGGPTPQHVLYSVNGDTIRAADFVARRVH</sequence>
<evidence type="ECO:0000256" key="2">
    <source>
        <dbReference type="ARBA" id="ARBA00007534"/>
    </source>
</evidence>
<dbReference type="Proteomes" id="UP001500822">
    <property type="component" value="Unassembled WGS sequence"/>
</dbReference>
<organism evidence="9 10">
    <name type="scientific">Gordonia alkaliphila</name>
    <dbReference type="NCBI Taxonomy" id="1053547"/>
    <lineage>
        <taxon>Bacteria</taxon>
        <taxon>Bacillati</taxon>
        <taxon>Actinomycetota</taxon>
        <taxon>Actinomycetes</taxon>
        <taxon>Mycobacteriales</taxon>
        <taxon>Gordoniaceae</taxon>
        <taxon>Gordonia</taxon>
    </lineage>
</organism>
<evidence type="ECO:0000256" key="3">
    <source>
        <dbReference type="ARBA" id="ARBA00022487"/>
    </source>
</evidence>
<dbReference type="InterPro" id="IPR043580">
    <property type="entry name" value="CUTINASE_1"/>
</dbReference>
<evidence type="ECO:0000256" key="4">
    <source>
        <dbReference type="ARBA" id="ARBA00022525"/>
    </source>
</evidence>
<dbReference type="SUPFAM" id="SSF53474">
    <property type="entry name" value="alpha/beta-Hydrolases"/>
    <property type="match status" value="1"/>
</dbReference>
<evidence type="ECO:0000256" key="6">
    <source>
        <dbReference type="ARBA" id="ARBA00022801"/>
    </source>
</evidence>
<keyword evidence="4 8" id="KW-0964">Secreted</keyword>
<evidence type="ECO:0000256" key="8">
    <source>
        <dbReference type="RuleBase" id="RU361263"/>
    </source>
</evidence>
<reference evidence="10" key="1">
    <citation type="journal article" date="2019" name="Int. J. Syst. Evol. Microbiol.">
        <title>The Global Catalogue of Microorganisms (GCM) 10K type strain sequencing project: providing services to taxonomists for standard genome sequencing and annotation.</title>
        <authorList>
            <consortium name="The Broad Institute Genomics Platform"/>
            <consortium name="The Broad Institute Genome Sequencing Center for Infectious Disease"/>
            <person name="Wu L."/>
            <person name="Ma J."/>
        </authorList>
    </citation>
    <scope>NUCLEOTIDE SEQUENCE [LARGE SCALE GENOMIC DNA]</scope>
    <source>
        <strain evidence="10">JCM 18077</strain>
    </source>
</reference>
<proteinExistence type="inferred from homology"/>
<evidence type="ECO:0000256" key="7">
    <source>
        <dbReference type="ARBA" id="ARBA00023157"/>
    </source>
</evidence>
<evidence type="ECO:0000313" key="9">
    <source>
        <dbReference type="EMBL" id="GAA4743455.1"/>
    </source>
</evidence>
<keyword evidence="10" id="KW-1185">Reference proteome</keyword>
<dbReference type="SMART" id="SM01110">
    <property type="entry name" value="Cutinase"/>
    <property type="match status" value="1"/>
</dbReference>
<protein>
    <recommendedName>
        <fullName evidence="8">Cutinase</fullName>
        <ecNumber evidence="8">3.1.1.-</ecNumber>
    </recommendedName>
</protein>
<accession>A0ABP8Z138</accession>
<dbReference type="InterPro" id="IPR000675">
    <property type="entry name" value="Cutinase/axe"/>
</dbReference>
<dbReference type="GO" id="GO:0016787">
    <property type="term" value="F:hydrolase activity"/>
    <property type="evidence" value="ECO:0007669"/>
    <property type="project" value="UniProtKB-KW"/>
</dbReference>
<keyword evidence="6 8" id="KW-0378">Hydrolase</keyword>
<feature type="signal peptide" evidence="8">
    <location>
        <begin position="1"/>
        <end position="29"/>
    </location>
</feature>
<dbReference type="PANTHER" id="PTHR33630:SF9">
    <property type="entry name" value="CUTINASE 4"/>
    <property type="match status" value="1"/>
</dbReference>
<feature type="chain" id="PRO_5045009329" description="Cutinase" evidence="8">
    <location>
        <begin position="30"/>
        <end position="238"/>
    </location>
</feature>
<dbReference type="InterPro" id="IPR029058">
    <property type="entry name" value="AB_hydrolase_fold"/>
</dbReference>
<name>A0ABP8Z138_9ACTN</name>
<comment type="similarity">
    <text evidence="2 8">Belongs to the cutinase family.</text>
</comment>
<evidence type="ECO:0000256" key="5">
    <source>
        <dbReference type="ARBA" id="ARBA00022729"/>
    </source>
</evidence>
<dbReference type="Gene3D" id="3.40.50.1820">
    <property type="entry name" value="alpha/beta hydrolase"/>
    <property type="match status" value="1"/>
</dbReference>
<dbReference type="Pfam" id="PF01083">
    <property type="entry name" value="Cutinase"/>
    <property type="match status" value="1"/>
</dbReference>
<dbReference type="EMBL" id="BAABIE010000003">
    <property type="protein sequence ID" value="GAA4743455.1"/>
    <property type="molecule type" value="Genomic_DNA"/>
</dbReference>
<comment type="subcellular location">
    <subcellularLocation>
        <location evidence="1 8">Secreted</location>
    </subcellularLocation>
</comment>
<comment type="caution">
    <text evidence="9">The sequence shown here is derived from an EMBL/GenBank/DDBJ whole genome shotgun (WGS) entry which is preliminary data.</text>
</comment>
<dbReference type="PANTHER" id="PTHR33630">
    <property type="entry name" value="CUTINASE RV1984C-RELATED-RELATED"/>
    <property type="match status" value="1"/>
</dbReference>